<dbReference type="AlphaFoldDB" id="A0A6L2J8X4"/>
<dbReference type="Gene3D" id="2.40.50.40">
    <property type="match status" value="1"/>
</dbReference>
<dbReference type="InterPro" id="IPR023780">
    <property type="entry name" value="Chromo_domain"/>
</dbReference>
<dbReference type="InterPro" id="IPR016197">
    <property type="entry name" value="Chromo-like_dom_sf"/>
</dbReference>
<accession>A0A6L2J8X4</accession>
<reference evidence="2" key="1">
    <citation type="journal article" date="2019" name="Sci. Rep.">
        <title>Draft genome of Tanacetum cinerariifolium, the natural source of mosquito coil.</title>
        <authorList>
            <person name="Yamashiro T."/>
            <person name="Shiraishi A."/>
            <person name="Satake H."/>
            <person name="Nakayama K."/>
        </authorList>
    </citation>
    <scope>NUCLEOTIDE SEQUENCE</scope>
</reference>
<organism evidence="2">
    <name type="scientific">Tanacetum cinerariifolium</name>
    <name type="common">Dalmatian daisy</name>
    <name type="synonym">Chrysanthemum cinerariifolium</name>
    <dbReference type="NCBI Taxonomy" id="118510"/>
    <lineage>
        <taxon>Eukaryota</taxon>
        <taxon>Viridiplantae</taxon>
        <taxon>Streptophyta</taxon>
        <taxon>Embryophyta</taxon>
        <taxon>Tracheophyta</taxon>
        <taxon>Spermatophyta</taxon>
        <taxon>Magnoliopsida</taxon>
        <taxon>eudicotyledons</taxon>
        <taxon>Gunneridae</taxon>
        <taxon>Pentapetalae</taxon>
        <taxon>asterids</taxon>
        <taxon>campanulids</taxon>
        <taxon>Asterales</taxon>
        <taxon>Asteraceae</taxon>
        <taxon>Asteroideae</taxon>
        <taxon>Anthemideae</taxon>
        <taxon>Anthemidinae</taxon>
        <taxon>Tanacetum</taxon>
    </lineage>
</organism>
<gene>
    <name evidence="2" type="ORF">Tci_005108</name>
</gene>
<dbReference type="SUPFAM" id="SSF54160">
    <property type="entry name" value="Chromo domain-like"/>
    <property type="match status" value="1"/>
</dbReference>
<keyword evidence="2" id="KW-0695">RNA-directed DNA polymerase</keyword>
<keyword evidence="2" id="KW-0808">Transferase</keyword>
<name>A0A6L2J8X4_TANCI</name>
<dbReference type="GO" id="GO:0003964">
    <property type="term" value="F:RNA-directed DNA polymerase activity"/>
    <property type="evidence" value="ECO:0007669"/>
    <property type="project" value="UniProtKB-KW"/>
</dbReference>
<feature type="domain" description="Chromo" evidence="1">
    <location>
        <begin position="65"/>
        <end position="107"/>
    </location>
</feature>
<evidence type="ECO:0000313" key="2">
    <source>
        <dbReference type="EMBL" id="GEU33130.1"/>
    </source>
</evidence>
<sequence>MTGEYVVGDWVYLKLKPHRQAIIRKAQIHNVFHISQLKKCRGEVVHNGSLPVCNEQGVMMVEPLAILDRRMAKKENIAAVFVLVYWTNGSKEDATWEPIEKIQKNFPSFNV</sequence>
<dbReference type="Pfam" id="PF00385">
    <property type="entry name" value="Chromo"/>
    <property type="match status" value="1"/>
</dbReference>
<protein>
    <submittedName>
        <fullName evidence="2">Reverse transcriptase</fullName>
    </submittedName>
</protein>
<evidence type="ECO:0000259" key="1">
    <source>
        <dbReference type="Pfam" id="PF00385"/>
    </source>
</evidence>
<dbReference type="PANTHER" id="PTHR46148:SF52">
    <property type="entry name" value="OS04G0603800 PROTEIN"/>
    <property type="match status" value="1"/>
</dbReference>
<comment type="caution">
    <text evidence="2">The sequence shown here is derived from an EMBL/GenBank/DDBJ whole genome shotgun (WGS) entry which is preliminary data.</text>
</comment>
<dbReference type="PANTHER" id="PTHR46148">
    <property type="entry name" value="CHROMO DOMAIN-CONTAINING PROTEIN"/>
    <property type="match status" value="1"/>
</dbReference>
<keyword evidence="2" id="KW-0548">Nucleotidyltransferase</keyword>
<proteinExistence type="predicted"/>
<dbReference type="EMBL" id="BKCJ010000430">
    <property type="protein sequence ID" value="GEU33130.1"/>
    <property type="molecule type" value="Genomic_DNA"/>
</dbReference>